<name>A0A0B7NTL1_PROFF</name>
<gene>
    <name evidence="2" type="ORF">PFCIRM138_03820</name>
</gene>
<dbReference type="InterPro" id="IPR041657">
    <property type="entry name" value="HTH_17"/>
</dbReference>
<evidence type="ECO:0000313" key="2">
    <source>
        <dbReference type="EMBL" id="CEP26061.1"/>
    </source>
</evidence>
<dbReference type="AlphaFoldDB" id="A0A0B7NTL1"/>
<dbReference type="Pfam" id="PF12728">
    <property type="entry name" value="HTH_17"/>
    <property type="match status" value="1"/>
</dbReference>
<dbReference type="InterPro" id="IPR010093">
    <property type="entry name" value="SinI_DNA-bd"/>
</dbReference>
<organism evidence="2">
    <name type="scientific">Propionibacterium freudenreichii subsp. freudenreichii</name>
    <dbReference type="NCBI Taxonomy" id="66712"/>
    <lineage>
        <taxon>Bacteria</taxon>
        <taxon>Bacillati</taxon>
        <taxon>Actinomycetota</taxon>
        <taxon>Actinomycetes</taxon>
        <taxon>Propionibacteriales</taxon>
        <taxon>Propionibacteriaceae</taxon>
        <taxon>Propionibacterium</taxon>
    </lineage>
</organism>
<dbReference type="GO" id="GO:0003677">
    <property type="term" value="F:DNA binding"/>
    <property type="evidence" value="ECO:0007669"/>
    <property type="project" value="InterPro"/>
</dbReference>
<protein>
    <recommendedName>
        <fullName evidence="1">Helix-turn-helix domain-containing protein</fullName>
    </recommendedName>
</protein>
<dbReference type="NCBIfam" id="TIGR01764">
    <property type="entry name" value="excise"/>
    <property type="match status" value="1"/>
</dbReference>
<dbReference type="InterPro" id="IPR009061">
    <property type="entry name" value="DNA-bd_dom_put_sf"/>
</dbReference>
<sequence>MTTSAFTPQDRAAVQQQHGKFVGYPQAAELLGCSVRTLKRLTANGQLPCYRIGRTRTLRVKTADVLSLVERVA</sequence>
<evidence type="ECO:0000259" key="1">
    <source>
        <dbReference type="Pfam" id="PF12728"/>
    </source>
</evidence>
<accession>A0A0B7NTL1</accession>
<proteinExistence type="predicted"/>
<feature type="domain" description="Helix-turn-helix" evidence="1">
    <location>
        <begin position="26"/>
        <end position="71"/>
    </location>
</feature>
<reference evidence="2" key="1">
    <citation type="submission" date="2014-08" db="EMBL/GenBank/DDBJ databases">
        <authorList>
            <person name="Falentin Helene"/>
        </authorList>
    </citation>
    <scope>NUCLEOTIDE SEQUENCE</scope>
</reference>
<dbReference type="EMBL" id="LM676388">
    <property type="protein sequence ID" value="CEP26061.1"/>
    <property type="molecule type" value="Genomic_DNA"/>
</dbReference>
<dbReference type="SUPFAM" id="SSF46955">
    <property type="entry name" value="Putative DNA-binding domain"/>
    <property type="match status" value="1"/>
</dbReference>